<accession>A0ABU5VPX4</accession>
<protein>
    <recommendedName>
        <fullName evidence="3">Lipoprotein</fullName>
    </recommendedName>
</protein>
<evidence type="ECO:0000313" key="1">
    <source>
        <dbReference type="EMBL" id="MEA9355084.1"/>
    </source>
</evidence>
<keyword evidence="2" id="KW-1185">Reference proteome</keyword>
<dbReference type="Proteomes" id="UP001302274">
    <property type="component" value="Unassembled WGS sequence"/>
</dbReference>
<reference evidence="1 2" key="1">
    <citation type="submission" date="2023-11" db="EMBL/GenBank/DDBJ databases">
        <title>A Novel Polar Bacteriovorax (B. antarcticus) Isolated from the Biocrust in Antarctica.</title>
        <authorList>
            <person name="Mun W."/>
            <person name="Choi S.Y."/>
            <person name="Mitchell R.J."/>
        </authorList>
    </citation>
    <scope>NUCLEOTIDE SEQUENCE [LARGE SCALE GENOMIC DNA]</scope>
    <source>
        <strain evidence="1 2">PP10</strain>
    </source>
</reference>
<proteinExistence type="predicted"/>
<gene>
    <name evidence="1" type="ORF">SHI21_02675</name>
</gene>
<comment type="caution">
    <text evidence="1">The sequence shown here is derived from an EMBL/GenBank/DDBJ whole genome shotgun (WGS) entry which is preliminary data.</text>
</comment>
<evidence type="ECO:0000313" key="2">
    <source>
        <dbReference type="Proteomes" id="UP001302274"/>
    </source>
</evidence>
<dbReference type="RefSeq" id="WP_323574573.1">
    <property type="nucleotide sequence ID" value="NZ_JAYGJQ010000001.1"/>
</dbReference>
<sequence>MKIIFLFIFSLTLVSCVKKKMVQRTTNEYTKEELVVIEFATRMEEQEHKYEDYHKTEK</sequence>
<evidence type="ECO:0008006" key="3">
    <source>
        <dbReference type="Google" id="ProtNLM"/>
    </source>
</evidence>
<organism evidence="1 2">
    <name type="scientific">Bacteriovorax antarcticus</name>
    <dbReference type="NCBI Taxonomy" id="3088717"/>
    <lineage>
        <taxon>Bacteria</taxon>
        <taxon>Pseudomonadati</taxon>
        <taxon>Bdellovibrionota</taxon>
        <taxon>Bacteriovoracia</taxon>
        <taxon>Bacteriovoracales</taxon>
        <taxon>Bacteriovoracaceae</taxon>
        <taxon>Bacteriovorax</taxon>
    </lineage>
</organism>
<dbReference type="EMBL" id="JAYGJQ010000001">
    <property type="protein sequence ID" value="MEA9355084.1"/>
    <property type="molecule type" value="Genomic_DNA"/>
</dbReference>
<dbReference type="PROSITE" id="PS51257">
    <property type="entry name" value="PROKAR_LIPOPROTEIN"/>
    <property type="match status" value="1"/>
</dbReference>
<name>A0ABU5VPX4_9BACT</name>